<feature type="domain" description="Cytochrome c" evidence="9">
    <location>
        <begin position="227"/>
        <end position="318"/>
    </location>
</feature>
<feature type="signal peptide" evidence="8">
    <location>
        <begin position="1"/>
        <end position="23"/>
    </location>
</feature>
<dbReference type="GO" id="GO:0020037">
    <property type="term" value="F:heme binding"/>
    <property type="evidence" value="ECO:0007669"/>
    <property type="project" value="InterPro"/>
</dbReference>
<name>A0AA42LRD3_9BURK</name>
<dbReference type="InterPro" id="IPR051811">
    <property type="entry name" value="Cytochrome_c550/c551-like"/>
</dbReference>
<feature type="chain" id="PRO_5041320912" evidence="8">
    <location>
        <begin position="24"/>
        <end position="321"/>
    </location>
</feature>
<dbReference type="Proteomes" id="UP001161094">
    <property type="component" value="Unassembled WGS sequence"/>
</dbReference>
<dbReference type="Gene3D" id="1.10.760.10">
    <property type="entry name" value="Cytochrome c-like domain"/>
    <property type="match status" value="2"/>
</dbReference>
<dbReference type="AlphaFoldDB" id="A0AA42LRD3"/>
<feature type="region of interest" description="Disordered" evidence="7">
    <location>
        <begin position="189"/>
        <end position="226"/>
    </location>
</feature>
<dbReference type="InterPro" id="IPR009056">
    <property type="entry name" value="Cyt_c-like_dom"/>
</dbReference>
<organism evidence="10 11">
    <name type="scientific">Achromobacter spanius</name>
    <dbReference type="NCBI Taxonomy" id="217203"/>
    <lineage>
        <taxon>Bacteria</taxon>
        <taxon>Pseudomonadati</taxon>
        <taxon>Pseudomonadota</taxon>
        <taxon>Betaproteobacteria</taxon>
        <taxon>Burkholderiales</taxon>
        <taxon>Alcaligenaceae</taxon>
        <taxon>Achromobacter</taxon>
    </lineage>
</organism>
<dbReference type="EMBL" id="JAOCDZ010000014">
    <property type="protein sequence ID" value="MDH0738075.1"/>
    <property type="molecule type" value="Genomic_DNA"/>
</dbReference>
<dbReference type="RefSeq" id="WP_279996252.1">
    <property type="nucleotide sequence ID" value="NZ_JAOCDZ010000014.1"/>
</dbReference>
<evidence type="ECO:0000313" key="11">
    <source>
        <dbReference type="Proteomes" id="UP001161094"/>
    </source>
</evidence>
<dbReference type="PROSITE" id="PS51007">
    <property type="entry name" value="CYTC"/>
    <property type="match status" value="2"/>
</dbReference>
<evidence type="ECO:0000256" key="6">
    <source>
        <dbReference type="PROSITE-ProRule" id="PRU00433"/>
    </source>
</evidence>
<keyword evidence="2 6" id="KW-0349">Heme</keyword>
<evidence type="ECO:0000256" key="7">
    <source>
        <dbReference type="SAM" id="MobiDB-lite"/>
    </source>
</evidence>
<evidence type="ECO:0000256" key="8">
    <source>
        <dbReference type="SAM" id="SignalP"/>
    </source>
</evidence>
<keyword evidence="8" id="KW-0732">Signal</keyword>
<evidence type="ECO:0000256" key="5">
    <source>
        <dbReference type="ARBA" id="ARBA00023004"/>
    </source>
</evidence>
<accession>A0AA42LRD3</accession>
<comment type="caution">
    <text evidence="10">The sequence shown here is derived from an EMBL/GenBank/DDBJ whole genome shotgun (WGS) entry which is preliminary data.</text>
</comment>
<sequence>MSRWKRVAAWLVAALAASGAALGAAVIYFGLYDVSATGPHTVPVHALLDVALTRSVKVRSADIDVPDDLDSPTRTQRGDALFRAHCVQCHGAPGQAPEPYALGLNPAPASLVGSARERPAAEMFWITRHGVKMTGMPAWQYRLTDEQIWDVVAFMRVLPTLSPEEYRNLAQPATAASGASSAASSAASSGASSAASSDASSSSPSAPAAAPSAPIPPPTPSEPLRVGDAMAGRDALQQYLCVTCHAIPGVPGARHHVGPSLAGMADRSRIAGVLPNTPDNMRQWLMDPQRIKPGSAMPALGLREQDARDIAAFLRTLSNFD</sequence>
<dbReference type="Pfam" id="PF13442">
    <property type="entry name" value="Cytochrome_CBB3"/>
    <property type="match status" value="1"/>
</dbReference>
<protein>
    <submittedName>
        <fullName evidence="10">C-type cytochrome</fullName>
    </submittedName>
</protein>
<feature type="compositionally biased region" description="Low complexity" evidence="7">
    <location>
        <begin position="189"/>
        <end position="212"/>
    </location>
</feature>
<evidence type="ECO:0000256" key="3">
    <source>
        <dbReference type="ARBA" id="ARBA00022723"/>
    </source>
</evidence>
<dbReference type="GO" id="GO:0009055">
    <property type="term" value="F:electron transfer activity"/>
    <property type="evidence" value="ECO:0007669"/>
    <property type="project" value="InterPro"/>
</dbReference>
<gene>
    <name evidence="10" type="ORF">N5D93_19820</name>
</gene>
<keyword evidence="1" id="KW-0813">Transport</keyword>
<dbReference type="PANTHER" id="PTHR37823:SF1">
    <property type="entry name" value="CYTOCHROME C-553-LIKE"/>
    <property type="match status" value="1"/>
</dbReference>
<evidence type="ECO:0000256" key="1">
    <source>
        <dbReference type="ARBA" id="ARBA00022448"/>
    </source>
</evidence>
<dbReference type="SUPFAM" id="SSF46626">
    <property type="entry name" value="Cytochrome c"/>
    <property type="match status" value="2"/>
</dbReference>
<feature type="domain" description="Cytochrome c" evidence="9">
    <location>
        <begin position="73"/>
        <end position="159"/>
    </location>
</feature>
<evidence type="ECO:0000256" key="2">
    <source>
        <dbReference type="ARBA" id="ARBA00022617"/>
    </source>
</evidence>
<proteinExistence type="predicted"/>
<reference evidence="10" key="1">
    <citation type="submission" date="2022-09" db="EMBL/GenBank/DDBJ databases">
        <title>Intensive care unit water sources are persistently colonized with multi-drug resistant bacteria and are the site of extensive horizontal gene transfer of antibiotic resistance genes.</title>
        <authorList>
            <person name="Diorio-Toth L."/>
        </authorList>
    </citation>
    <scope>NUCLEOTIDE SEQUENCE</scope>
    <source>
        <strain evidence="10">GD03843</strain>
    </source>
</reference>
<evidence type="ECO:0000313" key="10">
    <source>
        <dbReference type="EMBL" id="MDH0738075.1"/>
    </source>
</evidence>
<dbReference type="Pfam" id="PF00034">
    <property type="entry name" value="Cytochrom_C"/>
    <property type="match status" value="1"/>
</dbReference>
<keyword evidence="3 6" id="KW-0479">Metal-binding</keyword>
<evidence type="ECO:0000259" key="9">
    <source>
        <dbReference type="PROSITE" id="PS51007"/>
    </source>
</evidence>
<dbReference type="GO" id="GO:0046872">
    <property type="term" value="F:metal ion binding"/>
    <property type="evidence" value="ECO:0007669"/>
    <property type="project" value="UniProtKB-KW"/>
</dbReference>
<dbReference type="InterPro" id="IPR036909">
    <property type="entry name" value="Cyt_c-like_dom_sf"/>
</dbReference>
<keyword evidence="5 6" id="KW-0408">Iron</keyword>
<evidence type="ECO:0000256" key="4">
    <source>
        <dbReference type="ARBA" id="ARBA00022982"/>
    </source>
</evidence>
<dbReference type="PANTHER" id="PTHR37823">
    <property type="entry name" value="CYTOCHROME C-553-LIKE"/>
    <property type="match status" value="1"/>
</dbReference>
<keyword evidence="4" id="KW-0249">Electron transport</keyword>